<name>A0A7S0GFE1_9STRA</name>
<evidence type="ECO:0000313" key="1">
    <source>
        <dbReference type="EMBL" id="CAD8417116.1"/>
    </source>
</evidence>
<dbReference type="GO" id="GO:0005730">
    <property type="term" value="C:nucleolus"/>
    <property type="evidence" value="ECO:0007669"/>
    <property type="project" value="TreeGrafter"/>
</dbReference>
<dbReference type="PANTHER" id="PTHR13389">
    <property type="entry name" value="PUMILIO HOMOLOG 3"/>
    <property type="match status" value="1"/>
</dbReference>
<sequence length="160" mass="17594">MLELTQRPAHLRQLMTQRVGSRVLMELLMYHTTRVADSDGSAATQICQAVVTAMDAEEGESLWEHPVAHVLVKNWLKTESEHGESPMATALCQAYKGKLVSQMAQTNRGAFCLLALSSTTDANLKKSIAQELKKGRKELTKKCDGTHTKGYEALLAAIPK</sequence>
<organism evidence="1">
    <name type="scientific">Proboscia inermis</name>
    <dbReference type="NCBI Taxonomy" id="420281"/>
    <lineage>
        <taxon>Eukaryota</taxon>
        <taxon>Sar</taxon>
        <taxon>Stramenopiles</taxon>
        <taxon>Ochrophyta</taxon>
        <taxon>Bacillariophyta</taxon>
        <taxon>Coscinodiscophyceae</taxon>
        <taxon>Rhizosoleniophycidae</taxon>
        <taxon>Rhizosoleniales</taxon>
        <taxon>Rhizosoleniaceae</taxon>
        <taxon>Proboscia</taxon>
    </lineage>
</organism>
<dbReference type="EMBL" id="HBEL01028620">
    <property type="protein sequence ID" value="CAD8417116.1"/>
    <property type="molecule type" value="Transcribed_RNA"/>
</dbReference>
<protein>
    <recommendedName>
        <fullName evidence="2">CPL domain-containing protein</fullName>
    </recommendedName>
</protein>
<evidence type="ECO:0008006" key="2">
    <source>
        <dbReference type="Google" id="ProtNLM"/>
    </source>
</evidence>
<dbReference type="AlphaFoldDB" id="A0A7S0GFE1"/>
<proteinExistence type="predicted"/>
<accession>A0A7S0GFE1</accession>
<reference evidence="1" key="1">
    <citation type="submission" date="2021-01" db="EMBL/GenBank/DDBJ databases">
        <authorList>
            <person name="Corre E."/>
            <person name="Pelletier E."/>
            <person name="Niang G."/>
            <person name="Scheremetjew M."/>
            <person name="Finn R."/>
            <person name="Kale V."/>
            <person name="Holt S."/>
            <person name="Cochrane G."/>
            <person name="Meng A."/>
            <person name="Brown T."/>
            <person name="Cohen L."/>
        </authorList>
    </citation>
    <scope>NUCLEOTIDE SEQUENCE</scope>
    <source>
        <strain evidence="1">CCAP1064/1</strain>
    </source>
</reference>
<gene>
    <name evidence="1" type="ORF">PINE0816_LOCUS13251</name>
</gene>
<dbReference type="InterPro" id="IPR040059">
    <property type="entry name" value="PUM3"/>
</dbReference>
<dbReference type="PANTHER" id="PTHR13389:SF0">
    <property type="entry name" value="PUMILIO HOMOLOG 3"/>
    <property type="match status" value="1"/>
</dbReference>
<dbReference type="GO" id="GO:0003729">
    <property type="term" value="F:mRNA binding"/>
    <property type="evidence" value="ECO:0007669"/>
    <property type="project" value="TreeGrafter"/>
</dbReference>
<dbReference type="GO" id="GO:0006417">
    <property type="term" value="P:regulation of translation"/>
    <property type="evidence" value="ECO:0007669"/>
    <property type="project" value="TreeGrafter"/>
</dbReference>